<dbReference type="Gene3D" id="1.10.8.60">
    <property type="match status" value="1"/>
</dbReference>
<keyword evidence="2" id="KW-0058">Aromatic hydrocarbons catabolism</keyword>
<dbReference type="GO" id="GO:0005524">
    <property type="term" value="F:ATP binding"/>
    <property type="evidence" value="ECO:0007669"/>
    <property type="project" value="UniProtKB-KW"/>
</dbReference>
<evidence type="ECO:0000256" key="2">
    <source>
        <dbReference type="ARBA" id="ARBA00022797"/>
    </source>
</evidence>
<gene>
    <name evidence="11" type="ORF">G3M99_02045</name>
</gene>
<dbReference type="Gene3D" id="3.40.50.300">
    <property type="entry name" value="P-loop containing nucleotide triphosphate hydrolases"/>
    <property type="match status" value="1"/>
</dbReference>
<dbReference type="NCBIfam" id="TIGR00229">
    <property type="entry name" value="sensory_box"/>
    <property type="match status" value="1"/>
</dbReference>
<dbReference type="InterPro" id="IPR003593">
    <property type="entry name" value="AAA+_ATPase"/>
</dbReference>
<reference evidence="11 12" key="1">
    <citation type="submission" date="2020-02" db="EMBL/GenBank/DDBJ databases">
        <title>Genome assembly of a novel Clostridium senegalense strain.</title>
        <authorList>
            <person name="Gupta T.B."/>
            <person name="Jauregui R."/>
            <person name="Maclean P."/>
            <person name="Nawarathana A."/>
            <person name="Brightwell G."/>
        </authorList>
    </citation>
    <scope>NUCLEOTIDE SEQUENCE [LARGE SCALE GENOMIC DNA]</scope>
    <source>
        <strain evidence="11 12">AGRFS4</strain>
    </source>
</reference>
<dbReference type="Proteomes" id="UP000481872">
    <property type="component" value="Unassembled WGS sequence"/>
</dbReference>
<dbReference type="Gene3D" id="3.30.450.20">
    <property type="entry name" value="PAS domain"/>
    <property type="match status" value="1"/>
</dbReference>
<name>A0A6M0H0P1_9CLOT</name>
<accession>A0A6M0H0P1</accession>
<dbReference type="EMBL" id="JAAGPU010000002">
    <property type="protein sequence ID" value="NEU03653.1"/>
    <property type="molecule type" value="Genomic_DNA"/>
</dbReference>
<feature type="domain" description="ACT" evidence="10">
    <location>
        <begin position="6"/>
        <end position="78"/>
    </location>
</feature>
<dbReference type="InterPro" id="IPR027417">
    <property type="entry name" value="P-loop_NTPase"/>
</dbReference>
<proteinExistence type="predicted"/>
<dbReference type="Gene3D" id="3.30.70.260">
    <property type="match status" value="1"/>
</dbReference>
<dbReference type="Pfam" id="PF18024">
    <property type="entry name" value="HTH_50"/>
    <property type="match status" value="1"/>
</dbReference>
<evidence type="ECO:0000259" key="10">
    <source>
        <dbReference type="PROSITE" id="PS51671"/>
    </source>
</evidence>
<keyword evidence="1" id="KW-0547">Nucleotide-binding</keyword>
<keyword evidence="6" id="KW-0804">Transcription</keyword>
<dbReference type="InterPro" id="IPR009057">
    <property type="entry name" value="Homeodomain-like_sf"/>
</dbReference>
<dbReference type="AlphaFoldDB" id="A0A6M0H0P1"/>
<dbReference type="SUPFAM" id="SSF52540">
    <property type="entry name" value="P-loop containing nucleoside triphosphate hydrolases"/>
    <property type="match status" value="1"/>
</dbReference>
<evidence type="ECO:0000313" key="11">
    <source>
        <dbReference type="EMBL" id="NEU03653.1"/>
    </source>
</evidence>
<comment type="caution">
    <text evidence="11">The sequence shown here is derived from an EMBL/GenBank/DDBJ whole genome shotgun (WGS) entry which is preliminary data.</text>
</comment>
<dbReference type="InterPro" id="IPR002078">
    <property type="entry name" value="Sigma_54_int"/>
</dbReference>
<evidence type="ECO:0000256" key="1">
    <source>
        <dbReference type="ARBA" id="ARBA00022741"/>
    </source>
</evidence>
<evidence type="ECO:0000313" key="12">
    <source>
        <dbReference type="Proteomes" id="UP000481872"/>
    </source>
</evidence>
<dbReference type="InterPro" id="IPR030828">
    <property type="entry name" value="HTH_TyrR"/>
</dbReference>
<dbReference type="PROSITE" id="PS51671">
    <property type="entry name" value="ACT"/>
    <property type="match status" value="1"/>
</dbReference>
<keyword evidence="4" id="KW-0805">Transcription regulation</keyword>
<dbReference type="CDD" id="cd00130">
    <property type="entry name" value="PAS"/>
    <property type="match status" value="1"/>
</dbReference>
<dbReference type="InterPro" id="IPR035965">
    <property type="entry name" value="PAS-like_dom_sf"/>
</dbReference>
<feature type="domain" description="Sigma-54 factor interaction" evidence="8">
    <location>
        <begin position="209"/>
        <end position="439"/>
    </location>
</feature>
<dbReference type="SMART" id="SM00382">
    <property type="entry name" value="AAA"/>
    <property type="match status" value="1"/>
</dbReference>
<feature type="domain" description="PAS" evidence="9">
    <location>
        <begin position="81"/>
        <end position="127"/>
    </location>
</feature>
<sequence>MNRYLRLEISTEDKIGITFKVLEKIYLANINLISLEVFPRKLYLKIEKIEYNEILKLMENIKIIEEVSEIKTIELLNYEQNEKRLRAIIDAVDDGILVIDKNYNIELFNSYCENIFNYKKDEVIGKSFEKVIKNNKSIINLIKHGNEYTNINTTSENNRGKACYITTGRAIWDDDEKVVGAVCSIKDMKKAIEMAKVVCHTRDGAFKDIVGTSKVIEQTKSVVELIAKGSSTVLIRGESGTGKELFAKAIHNLSGRKENPFVVINCAALPDSLMESELFGYEKGSFTGALNNGKDGLIKNADNGTLFLDEVGELSPLLQAKLLRVLQDGKVRKVGGTKEEKVNVRIICATNRNLEAMIKEKKFREDLYYRLNVIPLVIPPLRERKEDIPYLTKYFIEFLNHRINKNIKSADNEFINELLKYDWPGNIRELKNVIERAINLCSNDILTSECLLFDNKIFLQKINTKEVDNEKTLREMVEEVEKYTIVNALKKEKSIRAAARKLNVTHGTIINKIKKYNIKW</sequence>
<dbReference type="Pfam" id="PF00158">
    <property type="entry name" value="Sigma54_activat"/>
    <property type="match status" value="1"/>
</dbReference>
<dbReference type="PROSITE" id="PS00675">
    <property type="entry name" value="SIGMA54_INTERACT_1"/>
    <property type="match status" value="1"/>
</dbReference>
<organism evidence="11 12">
    <name type="scientific">Clostridium senegalense</name>
    <dbReference type="NCBI Taxonomy" id="1465809"/>
    <lineage>
        <taxon>Bacteria</taxon>
        <taxon>Bacillati</taxon>
        <taxon>Bacillota</taxon>
        <taxon>Clostridia</taxon>
        <taxon>Eubacteriales</taxon>
        <taxon>Clostridiaceae</taxon>
        <taxon>Clostridium</taxon>
    </lineage>
</organism>
<dbReference type="CDD" id="cd00009">
    <property type="entry name" value="AAA"/>
    <property type="match status" value="1"/>
</dbReference>
<dbReference type="Pfam" id="PF00989">
    <property type="entry name" value="PAS"/>
    <property type="match status" value="1"/>
</dbReference>
<dbReference type="SMART" id="SM00091">
    <property type="entry name" value="PAS"/>
    <property type="match status" value="1"/>
</dbReference>
<dbReference type="GO" id="GO:0006355">
    <property type="term" value="P:regulation of DNA-templated transcription"/>
    <property type="evidence" value="ECO:0007669"/>
    <property type="project" value="InterPro"/>
</dbReference>
<dbReference type="InterPro" id="IPR025944">
    <property type="entry name" value="Sigma_54_int_dom_CS"/>
</dbReference>
<dbReference type="InterPro" id="IPR002912">
    <property type="entry name" value="ACT_dom"/>
</dbReference>
<dbReference type="SUPFAM" id="SSF46689">
    <property type="entry name" value="Homeodomain-like"/>
    <property type="match status" value="1"/>
</dbReference>
<dbReference type="RefSeq" id="WP_061995433.1">
    <property type="nucleotide sequence ID" value="NZ_JAAGPU010000002.1"/>
</dbReference>
<keyword evidence="3" id="KW-0067">ATP-binding</keyword>
<dbReference type="GO" id="GO:0003677">
    <property type="term" value="F:DNA binding"/>
    <property type="evidence" value="ECO:0007669"/>
    <property type="project" value="UniProtKB-KW"/>
</dbReference>
<dbReference type="PROSITE" id="PS00676">
    <property type="entry name" value="SIGMA54_INTERACT_2"/>
    <property type="match status" value="1"/>
</dbReference>
<dbReference type="PANTHER" id="PTHR32071:SF57">
    <property type="entry name" value="C4-DICARBOXYLATE TRANSPORT TRANSCRIPTIONAL REGULATORY PROTEIN DCTD"/>
    <property type="match status" value="1"/>
</dbReference>
<dbReference type="FunFam" id="3.40.50.300:FF:000006">
    <property type="entry name" value="DNA-binding transcriptional regulator NtrC"/>
    <property type="match status" value="1"/>
</dbReference>
<evidence type="ECO:0000259" key="9">
    <source>
        <dbReference type="PROSITE" id="PS50112"/>
    </source>
</evidence>
<dbReference type="Pfam" id="PF25601">
    <property type="entry name" value="AAA_lid_14"/>
    <property type="match status" value="1"/>
</dbReference>
<dbReference type="InterPro" id="IPR025662">
    <property type="entry name" value="Sigma_54_int_dom_ATP-bd_1"/>
</dbReference>
<evidence type="ECO:0000256" key="7">
    <source>
        <dbReference type="ARBA" id="ARBA00029500"/>
    </source>
</evidence>
<protein>
    <recommendedName>
        <fullName evidence="7">HTH-type transcriptional regulatory protein TyrR</fullName>
    </recommendedName>
</protein>
<evidence type="ECO:0000256" key="3">
    <source>
        <dbReference type="ARBA" id="ARBA00022840"/>
    </source>
</evidence>
<dbReference type="PROSITE" id="PS00688">
    <property type="entry name" value="SIGMA54_INTERACT_3"/>
    <property type="match status" value="1"/>
</dbReference>
<keyword evidence="12" id="KW-1185">Reference proteome</keyword>
<dbReference type="InterPro" id="IPR025943">
    <property type="entry name" value="Sigma_54_int_dom_ATP-bd_2"/>
</dbReference>
<evidence type="ECO:0000256" key="6">
    <source>
        <dbReference type="ARBA" id="ARBA00023163"/>
    </source>
</evidence>
<evidence type="ECO:0000256" key="4">
    <source>
        <dbReference type="ARBA" id="ARBA00023015"/>
    </source>
</evidence>
<dbReference type="InterPro" id="IPR058031">
    <property type="entry name" value="AAA_lid_NorR"/>
</dbReference>
<dbReference type="SUPFAM" id="SSF55785">
    <property type="entry name" value="PYP-like sensor domain (PAS domain)"/>
    <property type="match status" value="1"/>
</dbReference>
<dbReference type="InterPro" id="IPR000014">
    <property type="entry name" value="PAS"/>
</dbReference>
<dbReference type="PROSITE" id="PS50045">
    <property type="entry name" value="SIGMA54_INTERACT_4"/>
    <property type="match status" value="1"/>
</dbReference>
<dbReference type="PROSITE" id="PS50112">
    <property type="entry name" value="PAS"/>
    <property type="match status" value="1"/>
</dbReference>
<evidence type="ECO:0000256" key="5">
    <source>
        <dbReference type="ARBA" id="ARBA00023125"/>
    </source>
</evidence>
<evidence type="ECO:0000259" key="8">
    <source>
        <dbReference type="PROSITE" id="PS50045"/>
    </source>
</evidence>
<dbReference type="InterPro" id="IPR013767">
    <property type="entry name" value="PAS_fold"/>
</dbReference>
<dbReference type="Gene3D" id="1.10.10.60">
    <property type="entry name" value="Homeodomain-like"/>
    <property type="match status" value="1"/>
</dbReference>
<keyword evidence="5" id="KW-0238">DNA-binding</keyword>
<dbReference type="PANTHER" id="PTHR32071">
    <property type="entry name" value="TRANSCRIPTIONAL REGULATORY PROTEIN"/>
    <property type="match status" value="1"/>
</dbReference>